<accession>A0A8S1KPL3</accession>
<protein>
    <submittedName>
        <fullName evidence="1">Uncharacterized protein</fullName>
    </submittedName>
</protein>
<evidence type="ECO:0000313" key="1">
    <source>
        <dbReference type="EMBL" id="CAD8056361.1"/>
    </source>
</evidence>
<reference evidence="1" key="1">
    <citation type="submission" date="2021-01" db="EMBL/GenBank/DDBJ databases">
        <authorList>
            <consortium name="Genoscope - CEA"/>
            <person name="William W."/>
        </authorList>
    </citation>
    <scope>NUCLEOTIDE SEQUENCE</scope>
</reference>
<dbReference type="AlphaFoldDB" id="A0A8S1KPL3"/>
<dbReference type="Proteomes" id="UP000692954">
    <property type="component" value="Unassembled WGS sequence"/>
</dbReference>
<sequence>MNEQFKIFNLIKTDQKTQKCQVTRIKWCSKVFKLSQFYNLDAELLKKIDKDILHL</sequence>
<name>A0A8S1KPL3_9CILI</name>
<organism evidence="1 2">
    <name type="scientific">Paramecium sonneborni</name>
    <dbReference type="NCBI Taxonomy" id="65129"/>
    <lineage>
        <taxon>Eukaryota</taxon>
        <taxon>Sar</taxon>
        <taxon>Alveolata</taxon>
        <taxon>Ciliophora</taxon>
        <taxon>Intramacronucleata</taxon>
        <taxon>Oligohymenophorea</taxon>
        <taxon>Peniculida</taxon>
        <taxon>Parameciidae</taxon>
        <taxon>Paramecium</taxon>
    </lineage>
</organism>
<gene>
    <name evidence="1" type="ORF">PSON_ATCC_30995.1.T0100199</name>
</gene>
<comment type="caution">
    <text evidence="1">The sequence shown here is derived from an EMBL/GenBank/DDBJ whole genome shotgun (WGS) entry which is preliminary data.</text>
</comment>
<proteinExistence type="predicted"/>
<keyword evidence="2" id="KW-1185">Reference proteome</keyword>
<evidence type="ECO:0000313" key="2">
    <source>
        <dbReference type="Proteomes" id="UP000692954"/>
    </source>
</evidence>
<dbReference type="EMBL" id="CAJJDN010000010">
    <property type="protein sequence ID" value="CAD8056361.1"/>
    <property type="molecule type" value="Genomic_DNA"/>
</dbReference>